<dbReference type="EMBL" id="CAMGYJ010000005">
    <property type="protein sequence ID" value="CAI0423889.1"/>
    <property type="molecule type" value="Genomic_DNA"/>
</dbReference>
<evidence type="ECO:0000256" key="1">
    <source>
        <dbReference type="SAM" id="Phobius"/>
    </source>
</evidence>
<gene>
    <name evidence="2" type="ORF">LITE_LOCUS19695</name>
    <name evidence="3" type="ORF">LITE_LOCUS19696</name>
</gene>
<accession>A0AAV0KQV8</accession>
<organism evidence="2 4">
    <name type="scientific">Linum tenue</name>
    <dbReference type="NCBI Taxonomy" id="586396"/>
    <lineage>
        <taxon>Eukaryota</taxon>
        <taxon>Viridiplantae</taxon>
        <taxon>Streptophyta</taxon>
        <taxon>Embryophyta</taxon>
        <taxon>Tracheophyta</taxon>
        <taxon>Spermatophyta</taxon>
        <taxon>Magnoliopsida</taxon>
        <taxon>eudicotyledons</taxon>
        <taxon>Gunneridae</taxon>
        <taxon>Pentapetalae</taxon>
        <taxon>rosids</taxon>
        <taxon>fabids</taxon>
        <taxon>Malpighiales</taxon>
        <taxon>Linaceae</taxon>
        <taxon>Linum</taxon>
    </lineage>
</organism>
<proteinExistence type="predicted"/>
<dbReference type="AlphaFoldDB" id="A0AAV0KQV8"/>
<evidence type="ECO:0000313" key="3">
    <source>
        <dbReference type="EMBL" id="CAI0423890.1"/>
    </source>
</evidence>
<keyword evidence="4" id="KW-1185">Reference proteome</keyword>
<feature type="non-terminal residue" evidence="2">
    <location>
        <position position="1"/>
    </location>
</feature>
<reference evidence="2" key="1">
    <citation type="submission" date="2022-08" db="EMBL/GenBank/DDBJ databases">
        <authorList>
            <person name="Gutierrez-Valencia J."/>
        </authorList>
    </citation>
    <scope>NUCLEOTIDE SEQUENCE</scope>
</reference>
<sequence length="139" mass="16171">AGTLTSSSLLCHCNSNVSQLLSLSLSFFCLCWFFYLSSEEISKVRSDQRKRLIRPTREETESSRSADSILVSGYWSSSFEEFVFLYVLHCVQFPLFLKKVCFISFLRFVQRLQCLRRRRLELCISFHTSLVDLPLVCGM</sequence>
<keyword evidence="1" id="KW-1133">Transmembrane helix</keyword>
<keyword evidence="1" id="KW-0812">Transmembrane</keyword>
<feature type="transmembrane region" description="Helical" evidence="1">
    <location>
        <begin position="20"/>
        <end position="37"/>
    </location>
</feature>
<evidence type="ECO:0000313" key="4">
    <source>
        <dbReference type="Proteomes" id="UP001154282"/>
    </source>
</evidence>
<dbReference type="Proteomes" id="UP001154282">
    <property type="component" value="Unassembled WGS sequence"/>
</dbReference>
<protein>
    <submittedName>
        <fullName evidence="2">Uncharacterized protein</fullName>
    </submittedName>
</protein>
<keyword evidence="1" id="KW-0472">Membrane</keyword>
<comment type="caution">
    <text evidence="2">The sequence shown here is derived from an EMBL/GenBank/DDBJ whole genome shotgun (WGS) entry which is preliminary data.</text>
</comment>
<dbReference type="EMBL" id="CAMGYJ010000005">
    <property type="protein sequence ID" value="CAI0423890.1"/>
    <property type="molecule type" value="Genomic_DNA"/>
</dbReference>
<evidence type="ECO:0000313" key="2">
    <source>
        <dbReference type="EMBL" id="CAI0423889.1"/>
    </source>
</evidence>
<name>A0AAV0KQV8_9ROSI</name>